<evidence type="ECO:0000259" key="1">
    <source>
        <dbReference type="Pfam" id="PF13614"/>
    </source>
</evidence>
<evidence type="ECO:0000313" key="3">
    <source>
        <dbReference type="Proteomes" id="UP000475928"/>
    </source>
</evidence>
<dbReference type="Proteomes" id="UP000475928">
    <property type="component" value="Unassembled WGS sequence"/>
</dbReference>
<evidence type="ECO:0000313" key="2">
    <source>
        <dbReference type="EMBL" id="GFH41403.1"/>
    </source>
</evidence>
<dbReference type="AlphaFoldDB" id="A0A6A0B9V8"/>
<accession>A0A6A0B9V8</accession>
<feature type="domain" description="AAA" evidence="1">
    <location>
        <begin position="20"/>
        <end position="200"/>
    </location>
</feature>
<proteinExistence type="predicted"/>
<protein>
    <submittedName>
        <fullName evidence="2">Peptide transporter</fullName>
    </submittedName>
</protein>
<comment type="caution">
    <text evidence="2">The sequence shown here is derived from an EMBL/GenBank/DDBJ whole genome shotgun (WGS) entry which is preliminary data.</text>
</comment>
<dbReference type="CDD" id="cd02042">
    <property type="entry name" value="ParAB_family"/>
    <property type="match status" value="1"/>
</dbReference>
<dbReference type="InterPro" id="IPR050678">
    <property type="entry name" value="DNA_Partitioning_ATPase"/>
</dbReference>
<dbReference type="RefSeq" id="WP_172357864.1">
    <property type="nucleotide sequence ID" value="NZ_BLLH01000014.1"/>
</dbReference>
<sequence>MLKNEKSNTKKLTDTFKVLTSNINKGGTGKTAFLYNFAYYLSEKGFKVLVIDTDDSKNLTNLYEDKFEDNFEEIKTENTVMALFNSDLEKVVEPLKLTENIDLIAGDKKLENFKKILVSKINREKILVSWLSDNYDELLENYDYILIDSENSQDDIVVNTLLASDLVIGVAESSDNSVYAINDLQQFISQLDKAFNVDIQYKIIGNKIDTREKSSKDLISALEEVEGIKENYLGYIPKKTAFQSSNTIYEAPRKSNNLDTIIHINKLFKSIKEILDKA</sequence>
<dbReference type="Gene3D" id="3.40.50.300">
    <property type="entry name" value="P-loop containing nucleotide triphosphate hydrolases"/>
    <property type="match status" value="1"/>
</dbReference>
<dbReference type="InterPro" id="IPR025669">
    <property type="entry name" value="AAA_dom"/>
</dbReference>
<dbReference type="SUPFAM" id="SSF52540">
    <property type="entry name" value="P-loop containing nucleoside triphosphate hydrolases"/>
    <property type="match status" value="1"/>
</dbReference>
<dbReference type="PANTHER" id="PTHR13696">
    <property type="entry name" value="P-LOOP CONTAINING NUCLEOSIDE TRIPHOSPHATE HYDROLASE"/>
    <property type="match status" value="1"/>
</dbReference>
<dbReference type="PANTHER" id="PTHR13696:SF99">
    <property type="entry name" value="COBYRINIC ACID AC-DIAMIDE SYNTHASE"/>
    <property type="match status" value="1"/>
</dbReference>
<name>A0A6A0B9V8_9LACT</name>
<dbReference type="Pfam" id="PF13614">
    <property type="entry name" value="AAA_31"/>
    <property type="match status" value="1"/>
</dbReference>
<gene>
    <name evidence="2" type="ORF">Hs20B_18010</name>
</gene>
<reference evidence="2 3" key="1">
    <citation type="submission" date="2020-02" db="EMBL/GenBank/DDBJ databases">
        <title>Draft genome sequence of Lactococcus sp. Hs20B0-1.</title>
        <authorList>
            <person name="Noda S."/>
            <person name="Yuki M."/>
            <person name="Ohkuma M."/>
        </authorList>
    </citation>
    <scope>NUCLEOTIDE SEQUENCE [LARGE SCALE GENOMIC DNA]</scope>
    <source>
        <strain evidence="2 3">Hs20B0-1</strain>
    </source>
</reference>
<dbReference type="InterPro" id="IPR027417">
    <property type="entry name" value="P-loop_NTPase"/>
</dbReference>
<organism evidence="2 3">
    <name type="scientific">Pseudolactococcus insecticola</name>
    <dbReference type="NCBI Taxonomy" id="2709158"/>
    <lineage>
        <taxon>Bacteria</taxon>
        <taxon>Bacillati</taxon>
        <taxon>Bacillota</taxon>
        <taxon>Bacilli</taxon>
        <taxon>Lactobacillales</taxon>
        <taxon>Streptococcaceae</taxon>
        <taxon>Pseudolactococcus</taxon>
    </lineage>
</organism>
<keyword evidence="3" id="KW-1185">Reference proteome</keyword>
<dbReference type="EMBL" id="BLLH01000014">
    <property type="protein sequence ID" value="GFH41403.1"/>
    <property type="molecule type" value="Genomic_DNA"/>
</dbReference>